<gene>
    <name evidence="1" type="ORF">PQR66_09270</name>
</gene>
<reference evidence="1 2" key="1">
    <citation type="journal article" date="2024" name="Chem. Sci.">
        <title>Discovery of megapolipeptins by genome mining of a Burkholderiales bacteria collection.</title>
        <authorList>
            <person name="Paulo B.S."/>
            <person name="Recchia M.J.J."/>
            <person name="Lee S."/>
            <person name="Fergusson C.H."/>
            <person name="Romanowski S.B."/>
            <person name="Hernandez A."/>
            <person name="Krull N."/>
            <person name="Liu D.Y."/>
            <person name="Cavanagh H."/>
            <person name="Bos A."/>
            <person name="Gray C.A."/>
            <person name="Murphy B.T."/>
            <person name="Linington R.G."/>
            <person name="Eustaquio A.S."/>
        </authorList>
    </citation>
    <scope>NUCLEOTIDE SEQUENCE [LARGE SCALE GENOMIC DNA]</scope>
    <source>
        <strain evidence="1 2">RL16-012-BIC-B</strain>
    </source>
</reference>
<evidence type="ECO:0000313" key="1">
    <source>
        <dbReference type="EMBL" id="MFL9883214.1"/>
    </source>
</evidence>
<organism evidence="1 2">
    <name type="scientific">Paraburkholderia agricolaris</name>
    <dbReference type="NCBI Taxonomy" id="2152888"/>
    <lineage>
        <taxon>Bacteria</taxon>
        <taxon>Pseudomonadati</taxon>
        <taxon>Pseudomonadota</taxon>
        <taxon>Betaproteobacteria</taxon>
        <taxon>Burkholderiales</taxon>
        <taxon>Burkholderiaceae</taxon>
        <taxon>Paraburkholderia</taxon>
    </lineage>
</organism>
<proteinExistence type="predicted"/>
<sequence>MAVLLLGLATVPRIHAMELPPPAYQLAAYSAGVPSTVLFAVALQESGTRVHGRLIPWPWTLDLAGVPYRYATAAQACRALQNALRQLPATRIDVGLGQVNLGYQIQRYREPCELLDPYRNLAVAATILREQHGPGEDWILAVGRYHHPAGGPAAAYYRNRVQQHLARVLGSIAYTGHP</sequence>
<dbReference type="Proteomes" id="UP001629249">
    <property type="component" value="Unassembled WGS sequence"/>
</dbReference>
<dbReference type="EMBL" id="JAQQFN010000005">
    <property type="protein sequence ID" value="MFL9883214.1"/>
    <property type="molecule type" value="Genomic_DNA"/>
</dbReference>
<keyword evidence="2" id="KW-1185">Reference proteome</keyword>
<dbReference type="InterPro" id="IPR023346">
    <property type="entry name" value="Lysozyme-like_dom_sf"/>
</dbReference>
<name>A0ABW8ZMB6_9BURK</name>
<comment type="caution">
    <text evidence="1">The sequence shown here is derived from an EMBL/GenBank/DDBJ whole genome shotgun (WGS) entry which is preliminary data.</text>
</comment>
<dbReference type="SUPFAM" id="SSF53955">
    <property type="entry name" value="Lysozyme-like"/>
    <property type="match status" value="1"/>
</dbReference>
<protein>
    <submittedName>
        <fullName evidence="1">Lytic transglycosylase domain-containing protein</fullName>
    </submittedName>
</protein>
<dbReference type="RefSeq" id="WP_408326254.1">
    <property type="nucleotide sequence ID" value="NZ_JAQQFH010000002.1"/>
</dbReference>
<accession>A0ABW8ZMB6</accession>
<evidence type="ECO:0000313" key="2">
    <source>
        <dbReference type="Proteomes" id="UP001629249"/>
    </source>
</evidence>